<dbReference type="HOGENOM" id="CLU_001570_2_3_1"/>
<dbReference type="InterPro" id="IPR002401">
    <property type="entry name" value="Cyt_P450_E_grp-I"/>
</dbReference>
<dbReference type="EMBL" id="AWSO01000628">
    <property type="protein sequence ID" value="ESK88701.1"/>
    <property type="molecule type" value="Genomic_DNA"/>
</dbReference>
<keyword evidence="11" id="KW-0472">Membrane</keyword>
<accession>V2X7F3</accession>
<evidence type="ECO:0000313" key="13">
    <source>
        <dbReference type="Proteomes" id="UP000017559"/>
    </source>
</evidence>
<gene>
    <name evidence="12" type="ORF">Moror_3040</name>
</gene>
<keyword evidence="13" id="KW-1185">Reference proteome</keyword>
<feature type="transmembrane region" description="Helical" evidence="11">
    <location>
        <begin position="6"/>
        <end position="23"/>
    </location>
</feature>
<dbReference type="Proteomes" id="UP000017559">
    <property type="component" value="Unassembled WGS sequence"/>
</dbReference>
<name>V2X7F3_MONRO</name>
<proteinExistence type="inferred from homology"/>
<keyword evidence="11" id="KW-0812">Transmembrane</keyword>
<sequence length="524" mass="58683">MQTLTNLEIFVILVGVVIMYRVLSVRRARALSNPNGLPTPPGPKPLPIIGNVFDIPREKESESYWKFAQDYGDLVFLSVLGKTILVVNSYETANELFEKRGNNYSDRNDLPMINDLMGWDWSFGHMPYGPRWKNHRTVFHRQFQSSVISAFWPTQLKEAHKLIRRMLHHPDDLVNHLRYNSASTIMNVTYGIEIADEDDHYITVAETALQGMAKAAHPGAFLVDIFPILKHIPAWFPLAGFQRKAQHWRKSVMEMRNAPFDSVKASLKQGTASPSFVSNLLSDLDLKSKEKAVDSEVIAKETETIRNCAGLAYAAGAESTVSSLSSFMLAMILHPEVQDKAQAELDFVVGPGRLPDFTDRGSLPYIDALVLEVLRWNPVAPLGLPHMVTRDDEYRGYHIPAGTTIIGNSWTILHNPHTYPEPMRFKPERFLTKDPAVLDPVSVAFGYGRRVCPGRFMAQGQLWISIACILHSFNIGPGKDGQGRPVPTEAAFASGMICHPLPFKCNITPRSEKARALVEQTALL</sequence>
<keyword evidence="8 10" id="KW-0503">Monooxygenase</keyword>
<evidence type="ECO:0000256" key="4">
    <source>
        <dbReference type="ARBA" id="ARBA00022617"/>
    </source>
</evidence>
<dbReference type="PANTHER" id="PTHR46300">
    <property type="entry name" value="P450, PUTATIVE (EUROFUNG)-RELATED-RELATED"/>
    <property type="match status" value="1"/>
</dbReference>
<dbReference type="GO" id="GO:0005506">
    <property type="term" value="F:iron ion binding"/>
    <property type="evidence" value="ECO:0007669"/>
    <property type="project" value="InterPro"/>
</dbReference>
<dbReference type="CDD" id="cd11065">
    <property type="entry name" value="CYP64-like"/>
    <property type="match status" value="1"/>
</dbReference>
<dbReference type="InterPro" id="IPR017972">
    <property type="entry name" value="Cyt_P450_CS"/>
</dbReference>
<protein>
    <submittedName>
        <fullName evidence="12">Cytochrome p450</fullName>
    </submittedName>
</protein>
<feature type="binding site" description="axial binding residue" evidence="9">
    <location>
        <position position="452"/>
    </location>
    <ligand>
        <name>heme</name>
        <dbReference type="ChEBI" id="CHEBI:30413"/>
    </ligand>
    <ligandPart>
        <name>Fe</name>
        <dbReference type="ChEBI" id="CHEBI:18248"/>
    </ligandPart>
</feature>
<dbReference type="InterPro" id="IPR001128">
    <property type="entry name" value="Cyt_P450"/>
</dbReference>
<dbReference type="SUPFAM" id="SSF48264">
    <property type="entry name" value="Cytochrome P450"/>
    <property type="match status" value="1"/>
</dbReference>
<keyword evidence="6 10" id="KW-0560">Oxidoreductase</keyword>
<dbReference type="PANTHER" id="PTHR46300:SF7">
    <property type="entry name" value="P450, PUTATIVE (EUROFUNG)-RELATED"/>
    <property type="match status" value="1"/>
</dbReference>
<evidence type="ECO:0000256" key="2">
    <source>
        <dbReference type="ARBA" id="ARBA00005179"/>
    </source>
</evidence>
<reference evidence="12 13" key="1">
    <citation type="journal article" date="2014" name="BMC Genomics">
        <title>Genome and secretome analysis of the hemibiotrophic fungal pathogen, Moniliophthora roreri, which causes frosty pod rot disease of cacao: mechanisms of the biotrophic and necrotrophic phases.</title>
        <authorList>
            <person name="Meinhardt L.W."/>
            <person name="Costa G.G.L."/>
            <person name="Thomazella D.P.T."/>
            <person name="Teixeira P.J.P.L."/>
            <person name="Carazzolle M.F."/>
            <person name="Schuster S.C."/>
            <person name="Carlson J.E."/>
            <person name="Guiltinan M.J."/>
            <person name="Mieczkowski P."/>
            <person name="Farmer A."/>
            <person name="Ramaraj T."/>
            <person name="Crozier J."/>
            <person name="Davis R.E."/>
            <person name="Shao J."/>
            <person name="Melnick R.L."/>
            <person name="Pereira G.A.G."/>
            <person name="Bailey B.A."/>
        </authorList>
    </citation>
    <scope>NUCLEOTIDE SEQUENCE [LARGE SCALE GENOMIC DNA]</scope>
    <source>
        <strain evidence="12 13">MCA 2997</strain>
    </source>
</reference>
<comment type="pathway">
    <text evidence="2">Secondary metabolite biosynthesis.</text>
</comment>
<keyword evidence="11" id="KW-1133">Transmembrane helix</keyword>
<dbReference type="PROSITE" id="PS00086">
    <property type="entry name" value="CYTOCHROME_P450"/>
    <property type="match status" value="1"/>
</dbReference>
<evidence type="ECO:0000256" key="7">
    <source>
        <dbReference type="ARBA" id="ARBA00023004"/>
    </source>
</evidence>
<dbReference type="GO" id="GO:0016705">
    <property type="term" value="F:oxidoreductase activity, acting on paired donors, with incorporation or reduction of molecular oxygen"/>
    <property type="evidence" value="ECO:0007669"/>
    <property type="project" value="InterPro"/>
</dbReference>
<dbReference type="GO" id="GO:0004497">
    <property type="term" value="F:monooxygenase activity"/>
    <property type="evidence" value="ECO:0007669"/>
    <property type="project" value="UniProtKB-KW"/>
</dbReference>
<dbReference type="Gene3D" id="1.10.630.10">
    <property type="entry name" value="Cytochrome P450"/>
    <property type="match status" value="1"/>
</dbReference>
<organism evidence="12 13">
    <name type="scientific">Moniliophthora roreri (strain MCA 2997)</name>
    <name type="common">Cocoa frosty pod rot fungus</name>
    <name type="synonym">Crinipellis roreri</name>
    <dbReference type="NCBI Taxonomy" id="1381753"/>
    <lineage>
        <taxon>Eukaryota</taxon>
        <taxon>Fungi</taxon>
        <taxon>Dikarya</taxon>
        <taxon>Basidiomycota</taxon>
        <taxon>Agaricomycotina</taxon>
        <taxon>Agaricomycetes</taxon>
        <taxon>Agaricomycetidae</taxon>
        <taxon>Agaricales</taxon>
        <taxon>Marasmiineae</taxon>
        <taxon>Marasmiaceae</taxon>
        <taxon>Moniliophthora</taxon>
    </lineage>
</organism>
<evidence type="ECO:0000256" key="1">
    <source>
        <dbReference type="ARBA" id="ARBA00001971"/>
    </source>
</evidence>
<dbReference type="OrthoDB" id="2789670at2759"/>
<evidence type="ECO:0000256" key="3">
    <source>
        <dbReference type="ARBA" id="ARBA00010617"/>
    </source>
</evidence>
<dbReference type="PRINTS" id="PR00385">
    <property type="entry name" value="P450"/>
</dbReference>
<evidence type="ECO:0000256" key="8">
    <source>
        <dbReference type="ARBA" id="ARBA00023033"/>
    </source>
</evidence>
<dbReference type="KEGG" id="mrr:Moror_3040"/>
<dbReference type="InterPro" id="IPR050364">
    <property type="entry name" value="Cytochrome_P450_fung"/>
</dbReference>
<evidence type="ECO:0000256" key="9">
    <source>
        <dbReference type="PIRSR" id="PIRSR602401-1"/>
    </source>
</evidence>
<comment type="caution">
    <text evidence="12">The sequence shown here is derived from an EMBL/GenBank/DDBJ whole genome shotgun (WGS) entry which is preliminary data.</text>
</comment>
<evidence type="ECO:0000256" key="11">
    <source>
        <dbReference type="SAM" id="Phobius"/>
    </source>
</evidence>
<comment type="similarity">
    <text evidence="3 10">Belongs to the cytochrome P450 family.</text>
</comment>
<keyword evidence="5 9" id="KW-0479">Metal-binding</keyword>
<dbReference type="PRINTS" id="PR00463">
    <property type="entry name" value="EP450I"/>
</dbReference>
<evidence type="ECO:0000256" key="10">
    <source>
        <dbReference type="RuleBase" id="RU000461"/>
    </source>
</evidence>
<keyword evidence="4 9" id="KW-0349">Heme</keyword>
<dbReference type="Pfam" id="PF00067">
    <property type="entry name" value="p450"/>
    <property type="match status" value="1"/>
</dbReference>
<evidence type="ECO:0000313" key="12">
    <source>
        <dbReference type="EMBL" id="ESK88701.1"/>
    </source>
</evidence>
<evidence type="ECO:0000256" key="5">
    <source>
        <dbReference type="ARBA" id="ARBA00022723"/>
    </source>
</evidence>
<comment type="cofactor">
    <cofactor evidence="1 9">
        <name>heme</name>
        <dbReference type="ChEBI" id="CHEBI:30413"/>
    </cofactor>
</comment>
<dbReference type="AlphaFoldDB" id="V2X7F3"/>
<keyword evidence="7 9" id="KW-0408">Iron</keyword>
<evidence type="ECO:0000256" key="6">
    <source>
        <dbReference type="ARBA" id="ARBA00023002"/>
    </source>
</evidence>
<dbReference type="GO" id="GO:0020037">
    <property type="term" value="F:heme binding"/>
    <property type="evidence" value="ECO:0007669"/>
    <property type="project" value="InterPro"/>
</dbReference>
<dbReference type="InterPro" id="IPR036396">
    <property type="entry name" value="Cyt_P450_sf"/>
</dbReference>